<evidence type="ECO:0000256" key="3">
    <source>
        <dbReference type="ARBA" id="ARBA00022771"/>
    </source>
</evidence>
<evidence type="ECO:0000256" key="5">
    <source>
        <dbReference type="ARBA" id="ARBA00023242"/>
    </source>
</evidence>
<reference evidence="6" key="1">
    <citation type="submission" date="2022-03" db="EMBL/GenBank/DDBJ databases">
        <authorList>
            <person name="Lindestad O."/>
        </authorList>
    </citation>
    <scope>NUCLEOTIDE SEQUENCE</scope>
</reference>
<keyword evidence="3" id="KW-0863">Zinc-finger</keyword>
<comment type="subcellular location">
    <subcellularLocation>
        <location evidence="1">Nucleus</location>
    </subcellularLocation>
</comment>
<dbReference type="GO" id="GO:0008270">
    <property type="term" value="F:zinc ion binding"/>
    <property type="evidence" value="ECO:0007669"/>
    <property type="project" value="UniProtKB-KW"/>
</dbReference>
<dbReference type="SUPFAM" id="SSF53098">
    <property type="entry name" value="Ribonuclease H-like"/>
    <property type="match status" value="1"/>
</dbReference>
<organism evidence="6 7">
    <name type="scientific">Pararge aegeria aegeria</name>
    <dbReference type="NCBI Taxonomy" id="348720"/>
    <lineage>
        <taxon>Eukaryota</taxon>
        <taxon>Metazoa</taxon>
        <taxon>Ecdysozoa</taxon>
        <taxon>Arthropoda</taxon>
        <taxon>Hexapoda</taxon>
        <taxon>Insecta</taxon>
        <taxon>Pterygota</taxon>
        <taxon>Neoptera</taxon>
        <taxon>Endopterygota</taxon>
        <taxon>Lepidoptera</taxon>
        <taxon>Glossata</taxon>
        <taxon>Ditrysia</taxon>
        <taxon>Papilionoidea</taxon>
        <taxon>Nymphalidae</taxon>
        <taxon>Satyrinae</taxon>
        <taxon>Satyrini</taxon>
        <taxon>Parargina</taxon>
        <taxon>Pararge</taxon>
    </lineage>
</organism>
<evidence type="ECO:0000256" key="2">
    <source>
        <dbReference type="ARBA" id="ARBA00022723"/>
    </source>
</evidence>
<keyword evidence="5" id="KW-0539">Nucleus</keyword>
<comment type="caution">
    <text evidence="6">The sequence shown here is derived from an EMBL/GenBank/DDBJ whole genome shotgun (WGS) entry which is preliminary data.</text>
</comment>
<protein>
    <submittedName>
        <fullName evidence="6">Jg9153 protein</fullName>
    </submittedName>
</protein>
<keyword evidence="7" id="KW-1185">Reference proteome</keyword>
<dbReference type="InterPro" id="IPR012337">
    <property type="entry name" value="RNaseH-like_sf"/>
</dbReference>
<dbReference type="PANTHER" id="PTHR46481">
    <property type="entry name" value="ZINC FINGER BED DOMAIN-CONTAINING PROTEIN 4"/>
    <property type="match status" value="1"/>
</dbReference>
<evidence type="ECO:0000256" key="4">
    <source>
        <dbReference type="ARBA" id="ARBA00022833"/>
    </source>
</evidence>
<name>A0A8S4QZY0_9NEOP</name>
<dbReference type="SUPFAM" id="SSF140996">
    <property type="entry name" value="Hermes dimerisation domain"/>
    <property type="match status" value="1"/>
</dbReference>
<dbReference type="GO" id="GO:0005634">
    <property type="term" value="C:nucleus"/>
    <property type="evidence" value="ECO:0007669"/>
    <property type="project" value="UniProtKB-SubCell"/>
</dbReference>
<dbReference type="Proteomes" id="UP000838756">
    <property type="component" value="Unassembled WGS sequence"/>
</dbReference>
<keyword evidence="4" id="KW-0862">Zinc</keyword>
<sequence>MIAVDMTLPLCFVEGEGFLQFMKTVCPEYTTPSRTVILNRLNHDFVKKEIVSVLKNFPFVSITTDAWLSLSTKSYMTINVHAIDELYNLRSFTLDTIEMPESHTAINIHNRLSQSLKEWGIFDKVGVVHDNAANMVAAMRLDSSEYP</sequence>
<dbReference type="InterPro" id="IPR052035">
    <property type="entry name" value="ZnF_BED_domain_contain"/>
</dbReference>
<accession>A0A8S4QZY0</accession>
<evidence type="ECO:0000256" key="1">
    <source>
        <dbReference type="ARBA" id="ARBA00004123"/>
    </source>
</evidence>
<dbReference type="PANTHER" id="PTHR46481:SF10">
    <property type="entry name" value="ZINC FINGER BED DOMAIN-CONTAINING PROTEIN 39"/>
    <property type="match status" value="1"/>
</dbReference>
<dbReference type="AlphaFoldDB" id="A0A8S4QZY0"/>
<evidence type="ECO:0000313" key="6">
    <source>
        <dbReference type="EMBL" id="CAH2227961.1"/>
    </source>
</evidence>
<evidence type="ECO:0000313" key="7">
    <source>
        <dbReference type="Proteomes" id="UP000838756"/>
    </source>
</evidence>
<dbReference type="OrthoDB" id="2438421at2759"/>
<dbReference type="EMBL" id="CAKXAJ010023706">
    <property type="protein sequence ID" value="CAH2227961.1"/>
    <property type="molecule type" value="Genomic_DNA"/>
</dbReference>
<keyword evidence="2" id="KW-0479">Metal-binding</keyword>
<gene>
    <name evidence="6" type="primary">jg9153</name>
    <name evidence="6" type="ORF">PAEG_LOCUS8173</name>
</gene>
<proteinExistence type="predicted"/>